<keyword evidence="1" id="KW-0812">Transmembrane</keyword>
<feature type="signal peptide" evidence="2">
    <location>
        <begin position="1"/>
        <end position="21"/>
    </location>
</feature>
<evidence type="ECO:0000313" key="3">
    <source>
        <dbReference type="EMBL" id="KAF2704739.1"/>
    </source>
</evidence>
<feature type="transmembrane region" description="Helical" evidence="1">
    <location>
        <begin position="127"/>
        <end position="144"/>
    </location>
</feature>
<evidence type="ECO:0000256" key="1">
    <source>
        <dbReference type="SAM" id="Phobius"/>
    </source>
</evidence>
<dbReference type="EMBL" id="MU005781">
    <property type="protein sequence ID" value="KAF2704739.1"/>
    <property type="molecule type" value="Genomic_DNA"/>
</dbReference>
<organism evidence="3 4">
    <name type="scientific">Pleomassaria siparia CBS 279.74</name>
    <dbReference type="NCBI Taxonomy" id="1314801"/>
    <lineage>
        <taxon>Eukaryota</taxon>
        <taxon>Fungi</taxon>
        <taxon>Dikarya</taxon>
        <taxon>Ascomycota</taxon>
        <taxon>Pezizomycotina</taxon>
        <taxon>Dothideomycetes</taxon>
        <taxon>Pleosporomycetidae</taxon>
        <taxon>Pleosporales</taxon>
        <taxon>Pleomassariaceae</taxon>
        <taxon>Pleomassaria</taxon>
    </lineage>
</organism>
<feature type="transmembrane region" description="Helical" evidence="1">
    <location>
        <begin position="12"/>
        <end position="37"/>
    </location>
</feature>
<dbReference type="Proteomes" id="UP000799428">
    <property type="component" value="Unassembled WGS sequence"/>
</dbReference>
<dbReference type="AlphaFoldDB" id="A0A6G1JVV0"/>
<keyword evidence="4" id="KW-1185">Reference proteome</keyword>
<keyword evidence="1" id="KW-0472">Membrane</keyword>
<proteinExistence type="predicted"/>
<reference evidence="3" key="1">
    <citation type="journal article" date="2020" name="Stud. Mycol.">
        <title>101 Dothideomycetes genomes: a test case for predicting lifestyles and emergence of pathogens.</title>
        <authorList>
            <person name="Haridas S."/>
            <person name="Albert R."/>
            <person name="Binder M."/>
            <person name="Bloem J."/>
            <person name="Labutti K."/>
            <person name="Salamov A."/>
            <person name="Andreopoulos B."/>
            <person name="Baker S."/>
            <person name="Barry K."/>
            <person name="Bills G."/>
            <person name="Bluhm B."/>
            <person name="Cannon C."/>
            <person name="Castanera R."/>
            <person name="Culley D."/>
            <person name="Daum C."/>
            <person name="Ezra D."/>
            <person name="Gonzalez J."/>
            <person name="Henrissat B."/>
            <person name="Kuo A."/>
            <person name="Liang C."/>
            <person name="Lipzen A."/>
            <person name="Lutzoni F."/>
            <person name="Magnuson J."/>
            <person name="Mondo S."/>
            <person name="Nolan M."/>
            <person name="Ohm R."/>
            <person name="Pangilinan J."/>
            <person name="Park H.-J."/>
            <person name="Ramirez L."/>
            <person name="Alfaro M."/>
            <person name="Sun H."/>
            <person name="Tritt A."/>
            <person name="Yoshinaga Y."/>
            <person name="Zwiers L.-H."/>
            <person name="Turgeon B."/>
            <person name="Goodwin S."/>
            <person name="Spatafora J."/>
            <person name="Crous P."/>
            <person name="Grigoriev I."/>
        </authorList>
    </citation>
    <scope>NUCLEOTIDE SEQUENCE</scope>
    <source>
        <strain evidence="3">CBS 279.74</strain>
    </source>
</reference>
<feature type="chain" id="PRO_5026313422" evidence="2">
    <location>
        <begin position="22"/>
        <end position="201"/>
    </location>
</feature>
<sequence length="201" mass="22960">MAFPWPEWLSFFFFATIPLWADIAPSDLGGVAILVAIRGLDTFTQFGYPQAHASFDAKLRWIRIWALDFATCSLACKLFSNVQGLRWAVLYFTLVARWANPVLQAQGDMITPIIETYRFKYEEPERTLHLPPIVAMVTLATLAFRADKVRGLQLTAIWFHFFFSISKFGLAAWTYSRLTEEQKKAVGTLQEEKVVNGDKVK</sequence>
<keyword evidence="1" id="KW-1133">Transmembrane helix</keyword>
<dbReference type="OrthoDB" id="10444541at2759"/>
<name>A0A6G1JVV0_9PLEO</name>
<accession>A0A6G1JVV0</accession>
<gene>
    <name evidence="3" type="ORF">K504DRAFT_461000</name>
</gene>
<protein>
    <submittedName>
        <fullName evidence="3">Uncharacterized protein</fullName>
    </submittedName>
</protein>
<feature type="transmembrane region" description="Helical" evidence="1">
    <location>
        <begin position="156"/>
        <end position="175"/>
    </location>
</feature>
<evidence type="ECO:0000256" key="2">
    <source>
        <dbReference type="SAM" id="SignalP"/>
    </source>
</evidence>
<keyword evidence="2" id="KW-0732">Signal</keyword>
<evidence type="ECO:0000313" key="4">
    <source>
        <dbReference type="Proteomes" id="UP000799428"/>
    </source>
</evidence>